<reference evidence="2 3" key="1">
    <citation type="journal article" date="2013" name="Curr. Biol.">
        <title>The Genome of the Foraminiferan Reticulomyxa filosa.</title>
        <authorList>
            <person name="Glockner G."/>
            <person name="Hulsmann N."/>
            <person name="Schleicher M."/>
            <person name="Noegel A.A."/>
            <person name="Eichinger L."/>
            <person name="Gallinger C."/>
            <person name="Pawlowski J."/>
            <person name="Sierra R."/>
            <person name="Euteneuer U."/>
            <person name="Pillet L."/>
            <person name="Moustafa A."/>
            <person name="Platzer M."/>
            <person name="Groth M."/>
            <person name="Szafranski K."/>
            <person name="Schliwa M."/>
        </authorList>
    </citation>
    <scope>NUCLEOTIDE SEQUENCE [LARGE SCALE GENOMIC DNA]</scope>
</reference>
<organism evidence="2 3">
    <name type="scientific">Reticulomyxa filosa</name>
    <dbReference type="NCBI Taxonomy" id="46433"/>
    <lineage>
        <taxon>Eukaryota</taxon>
        <taxon>Sar</taxon>
        <taxon>Rhizaria</taxon>
        <taxon>Retaria</taxon>
        <taxon>Foraminifera</taxon>
        <taxon>Monothalamids</taxon>
        <taxon>Reticulomyxidae</taxon>
        <taxon>Reticulomyxa</taxon>
    </lineage>
</organism>
<keyword evidence="1" id="KW-1133">Transmembrane helix</keyword>
<dbReference type="AlphaFoldDB" id="X6LE37"/>
<accession>X6LE37</accession>
<evidence type="ECO:0000313" key="2">
    <source>
        <dbReference type="EMBL" id="ETO00268.1"/>
    </source>
</evidence>
<comment type="caution">
    <text evidence="2">The sequence shown here is derived from an EMBL/GenBank/DDBJ whole genome shotgun (WGS) entry which is preliminary data.</text>
</comment>
<dbReference type="Proteomes" id="UP000023152">
    <property type="component" value="Unassembled WGS sequence"/>
</dbReference>
<proteinExistence type="predicted"/>
<evidence type="ECO:0008006" key="4">
    <source>
        <dbReference type="Google" id="ProtNLM"/>
    </source>
</evidence>
<keyword evidence="3" id="KW-1185">Reference proteome</keyword>
<protein>
    <recommendedName>
        <fullName evidence="4">Transmembrane protein</fullName>
    </recommendedName>
</protein>
<gene>
    <name evidence="2" type="ORF">RFI_37179</name>
</gene>
<keyword evidence="1" id="KW-0812">Transmembrane</keyword>
<name>X6LE37_RETFI</name>
<sequence length="174" mass="20718">MHPIWKWKSIEDSIDSAYRYVDNCQISYVIMNIVYFYFVFCDQLLFLQLKNSIINVELNDLLFEKELKSVFMMHIQQFLRSFTLVFLLQLPTLSFFSFGHVDKLQLNVTLVKHVQKKSRILLKNNIEHNDKYKKIVKNAKTIKNKLLMYVFLCANVSHNFFACLYVKNSCVLIV</sequence>
<dbReference type="EMBL" id="ASPP01041501">
    <property type="protein sequence ID" value="ETO00268.1"/>
    <property type="molecule type" value="Genomic_DNA"/>
</dbReference>
<evidence type="ECO:0000313" key="3">
    <source>
        <dbReference type="Proteomes" id="UP000023152"/>
    </source>
</evidence>
<keyword evidence="1" id="KW-0472">Membrane</keyword>
<feature type="transmembrane region" description="Helical" evidence="1">
    <location>
        <begin position="78"/>
        <end position="98"/>
    </location>
</feature>
<evidence type="ECO:0000256" key="1">
    <source>
        <dbReference type="SAM" id="Phobius"/>
    </source>
</evidence>
<feature type="transmembrane region" description="Helical" evidence="1">
    <location>
        <begin position="26"/>
        <end position="47"/>
    </location>
</feature>
<feature type="transmembrane region" description="Helical" evidence="1">
    <location>
        <begin position="146"/>
        <end position="166"/>
    </location>
</feature>